<comment type="caution">
    <text evidence="3">The sequence shown here is derived from an EMBL/GenBank/DDBJ whole genome shotgun (WGS) entry which is preliminary data.</text>
</comment>
<keyword evidence="2" id="KW-0732">Signal</keyword>
<feature type="transmembrane region" description="Helical" evidence="1">
    <location>
        <begin position="208"/>
        <end position="226"/>
    </location>
</feature>
<keyword evidence="1" id="KW-0472">Membrane</keyword>
<evidence type="ECO:0000313" key="4">
    <source>
        <dbReference type="Proteomes" id="UP000248916"/>
    </source>
</evidence>
<keyword evidence="1" id="KW-0812">Transmembrane</keyword>
<accession>A0A2W7NIB2</accession>
<gene>
    <name evidence="3" type="ORF">LX81_03447</name>
</gene>
<dbReference type="RefSeq" id="WP_146259460.1">
    <property type="nucleotide sequence ID" value="NZ_QKZL01000021.1"/>
</dbReference>
<name>A0A2W7NIB2_9RHOB</name>
<sequence>MRHLTLSCAALLGLAGAADASVYQYDLTAELTVNSLYFDYVFGVGTIPDSVPPGLTCQQNAPFEGVDDFNCAGRVNFADDPDAYGFPYLRDRTISATLIFEESEFTASPYDEVRTPECTGDAFVCSYISIGPRDFGSYEANENGFQYGATDGLIYSFQLNSEGLTFQDDSIQDFTVDGVYYQSINGQNVNYRVTSLDITDLSDYPAPIPLPAGGVLLSSAFLALALRRRRGRG</sequence>
<protein>
    <recommendedName>
        <fullName evidence="5">Secreted protein</fullName>
    </recommendedName>
</protein>
<keyword evidence="4" id="KW-1185">Reference proteome</keyword>
<dbReference type="Proteomes" id="UP000248916">
    <property type="component" value="Unassembled WGS sequence"/>
</dbReference>
<organism evidence="3 4">
    <name type="scientific">Palleronia aestuarii</name>
    <dbReference type="NCBI Taxonomy" id="568105"/>
    <lineage>
        <taxon>Bacteria</taxon>
        <taxon>Pseudomonadati</taxon>
        <taxon>Pseudomonadota</taxon>
        <taxon>Alphaproteobacteria</taxon>
        <taxon>Rhodobacterales</taxon>
        <taxon>Roseobacteraceae</taxon>
        <taxon>Palleronia</taxon>
    </lineage>
</organism>
<feature type="chain" id="PRO_5016158413" description="Secreted protein" evidence="2">
    <location>
        <begin position="21"/>
        <end position="233"/>
    </location>
</feature>
<reference evidence="3 4" key="1">
    <citation type="submission" date="2018-06" db="EMBL/GenBank/DDBJ databases">
        <title>Genomic Encyclopedia of Archaeal and Bacterial Type Strains, Phase II (KMG-II): from individual species to whole genera.</title>
        <authorList>
            <person name="Goeker M."/>
        </authorList>
    </citation>
    <scope>NUCLEOTIDE SEQUENCE [LARGE SCALE GENOMIC DNA]</scope>
    <source>
        <strain evidence="3 4">DSM 22009</strain>
    </source>
</reference>
<evidence type="ECO:0000313" key="3">
    <source>
        <dbReference type="EMBL" id="PZX12896.1"/>
    </source>
</evidence>
<dbReference type="AlphaFoldDB" id="A0A2W7NIB2"/>
<dbReference type="EMBL" id="QKZL01000021">
    <property type="protein sequence ID" value="PZX12896.1"/>
    <property type="molecule type" value="Genomic_DNA"/>
</dbReference>
<keyword evidence="1" id="KW-1133">Transmembrane helix</keyword>
<evidence type="ECO:0008006" key="5">
    <source>
        <dbReference type="Google" id="ProtNLM"/>
    </source>
</evidence>
<feature type="signal peptide" evidence="2">
    <location>
        <begin position="1"/>
        <end position="20"/>
    </location>
</feature>
<proteinExistence type="predicted"/>
<evidence type="ECO:0000256" key="1">
    <source>
        <dbReference type="SAM" id="Phobius"/>
    </source>
</evidence>
<evidence type="ECO:0000256" key="2">
    <source>
        <dbReference type="SAM" id="SignalP"/>
    </source>
</evidence>